<dbReference type="GO" id="GO:0006508">
    <property type="term" value="P:proteolysis"/>
    <property type="evidence" value="ECO:0007669"/>
    <property type="project" value="InterPro"/>
</dbReference>
<dbReference type="SUPFAM" id="SSF49899">
    <property type="entry name" value="Concanavalin A-like lectins/glucanases"/>
    <property type="match status" value="1"/>
</dbReference>
<evidence type="ECO:0000256" key="1">
    <source>
        <dbReference type="PIRSR" id="PIRSR600250-50"/>
    </source>
</evidence>
<organism evidence="3 4">
    <name type="scientific">Alicyclobacillus vulcanalis</name>
    <dbReference type="NCBI Taxonomy" id="252246"/>
    <lineage>
        <taxon>Bacteria</taxon>
        <taxon>Bacillati</taxon>
        <taxon>Bacillota</taxon>
        <taxon>Bacilli</taxon>
        <taxon>Bacillales</taxon>
        <taxon>Alicyclobacillaceae</taxon>
        <taxon>Alicyclobacillus</taxon>
    </lineage>
</organism>
<dbReference type="Pfam" id="PF01828">
    <property type="entry name" value="Peptidase_A4"/>
    <property type="match status" value="1"/>
</dbReference>
<dbReference type="GO" id="GO:0070007">
    <property type="term" value="F:glutamic-type endopeptidase activity"/>
    <property type="evidence" value="ECO:0007669"/>
    <property type="project" value="InterPro"/>
</dbReference>
<dbReference type="InterPro" id="IPR013320">
    <property type="entry name" value="ConA-like_dom_sf"/>
</dbReference>
<dbReference type="STRING" id="252246.SAMN05421799_101205"/>
<dbReference type="InterPro" id="IPR000250">
    <property type="entry name" value="Peptidase_G1"/>
</dbReference>
<feature type="active site" description="Proton acceptor" evidence="1">
    <location>
        <position position="203"/>
    </location>
</feature>
<dbReference type="Proteomes" id="UP000186156">
    <property type="component" value="Unassembled WGS sequence"/>
</dbReference>
<proteinExistence type="predicted"/>
<evidence type="ECO:0000313" key="3">
    <source>
        <dbReference type="EMBL" id="SIS53394.1"/>
    </source>
</evidence>
<name>A0A1N7JW11_9BACL</name>
<dbReference type="InterPro" id="IPR038656">
    <property type="entry name" value="Peptidase_G1_sf"/>
</dbReference>
<reference evidence="4" key="1">
    <citation type="submission" date="2017-01" db="EMBL/GenBank/DDBJ databases">
        <authorList>
            <person name="Varghese N."/>
            <person name="Submissions S."/>
        </authorList>
    </citation>
    <scope>NUCLEOTIDE SEQUENCE [LARGE SCALE GENOMIC DNA]</scope>
    <source>
        <strain evidence="4">DSM 16176</strain>
    </source>
</reference>
<dbReference type="PANTHER" id="PTHR37536:SF1">
    <property type="entry name" value="ASPERGILLOPEPSIN, PUTAITVE (AFU_ORTHOLOGUE AFUA_7G01200)"/>
    <property type="match status" value="1"/>
</dbReference>
<sequence length="293" mass="31553">MPRRMAQTTVLAVAAIGAFGLSPARCADTGVHGATAHGRAASIKSALDGASPENIDHGALSIADLGWATLNWSGYALTQGRYWDISGSWVVPSVSPSPENAYSSTWIGIDGFSNDDLIQIGTEQNDIGGKPQDFAWWEIRPVHPTEVIIPWMHIAPGDAMYARIERLKGTRWALTLDDLTQGEQFTLTQTYTGPGASAEWIQEAPEIHGRVSTLADYGTVTFVPGTVNGRPPVLRPSEGGYMANDNLILSVPSAPNPETEGFEVFYVLPSSHREQSLLDAPGVWPPPVPRLEP</sequence>
<dbReference type="AlphaFoldDB" id="A0A1N7JW11"/>
<dbReference type="PANTHER" id="PTHR37536">
    <property type="entry name" value="PUTATIVE (AFU_ORTHOLOGUE AFUA_3G02970)-RELATED"/>
    <property type="match status" value="1"/>
</dbReference>
<evidence type="ECO:0000256" key="2">
    <source>
        <dbReference type="SAM" id="SignalP"/>
    </source>
</evidence>
<evidence type="ECO:0000313" key="4">
    <source>
        <dbReference type="Proteomes" id="UP000186156"/>
    </source>
</evidence>
<accession>A0A1N7JW11</accession>
<dbReference type="EMBL" id="FTOO01000001">
    <property type="protein sequence ID" value="SIS53394.1"/>
    <property type="molecule type" value="Genomic_DNA"/>
</dbReference>
<dbReference type="Gene3D" id="2.60.120.700">
    <property type="entry name" value="Peptidase G1"/>
    <property type="match status" value="1"/>
</dbReference>
<keyword evidence="4" id="KW-1185">Reference proteome</keyword>
<protein>
    <submittedName>
        <fullName evidence="3">Peptidase A4 family protein</fullName>
    </submittedName>
</protein>
<feature type="chain" id="PRO_5038471398" evidence="2">
    <location>
        <begin position="28"/>
        <end position="293"/>
    </location>
</feature>
<gene>
    <name evidence="3" type="ORF">SAMN05421799_101205</name>
</gene>
<dbReference type="CDD" id="cd13426">
    <property type="entry name" value="Peptidase_G1"/>
    <property type="match status" value="1"/>
</dbReference>
<feature type="signal peptide" evidence="2">
    <location>
        <begin position="1"/>
        <end position="27"/>
    </location>
</feature>
<keyword evidence="2" id="KW-0732">Signal</keyword>